<dbReference type="AlphaFoldDB" id="A0AAD2HAW5"/>
<dbReference type="EMBL" id="CAVNYO010000183">
    <property type="protein sequence ID" value="CAK5272601.1"/>
    <property type="molecule type" value="Genomic_DNA"/>
</dbReference>
<evidence type="ECO:0000313" key="1">
    <source>
        <dbReference type="EMBL" id="CAK5272601.1"/>
    </source>
</evidence>
<gene>
    <name evidence="1" type="ORF">MYCIT1_LOCUS18358</name>
</gene>
<sequence>MPVRTRAKASSPDVKLAPLPTEVQREIMRLAGVIEPGCMPKMMLASKKVRDWVEPWIYRVLRIDSVSPESLLFQELLDGKKRNKTTTAERSWTPFRVHTLQIAFIGQIRPDLVEKVLSICVAATDTAFFDLPFSLNPTITPLLESRPLRRLTVQFKDLFPSDQSLRVDFTQPLFASITHMNMLDAFATGYQNCERIGRMPALTHIAFREQAGSNNFCRILLADCPLLQMLVIISSEESLSMYYKDARAPFTEDKRLVQLVLKDPADDWVRGTLGEDDVWTRAAAIIRQR</sequence>
<organism evidence="1 2">
    <name type="scientific">Mycena citricolor</name>
    <dbReference type="NCBI Taxonomy" id="2018698"/>
    <lineage>
        <taxon>Eukaryota</taxon>
        <taxon>Fungi</taxon>
        <taxon>Dikarya</taxon>
        <taxon>Basidiomycota</taxon>
        <taxon>Agaricomycotina</taxon>
        <taxon>Agaricomycetes</taxon>
        <taxon>Agaricomycetidae</taxon>
        <taxon>Agaricales</taxon>
        <taxon>Marasmiineae</taxon>
        <taxon>Mycenaceae</taxon>
        <taxon>Mycena</taxon>
    </lineage>
</organism>
<protein>
    <submittedName>
        <fullName evidence="1">Uncharacterized protein</fullName>
    </submittedName>
</protein>
<dbReference type="Proteomes" id="UP001295794">
    <property type="component" value="Unassembled WGS sequence"/>
</dbReference>
<reference evidence="1" key="1">
    <citation type="submission" date="2023-11" db="EMBL/GenBank/DDBJ databases">
        <authorList>
            <person name="De Vega J J."/>
            <person name="De Vega J J."/>
        </authorList>
    </citation>
    <scope>NUCLEOTIDE SEQUENCE</scope>
</reference>
<comment type="caution">
    <text evidence="1">The sequence shown here is derived from an EMBL/GenBank/DDBJ whole genome shotgun (WGS) entry which is preliminary data.</text>
</comment>
<evidence type="ECO:0000313" key="2">
    <source>
        <dbReference type="Proteomes" id="UP001295794"/>
    </source>
</evidence>
<proteinExistence type="predicted"/>
<name>A0AAD2HAW5_9AGAR</name>
<keyword evidence="2" id="KW-1185">Reference proteome</keyword>
<accession>A0AAD2HAW5</accession>